<evidence type="ECO:0000313" key="3">
    <source>
        <dbReference type="EMBL" id="KAA8630120.1"/>
    </source>
</evidence>
<dbReference type="GO" id="GO:0003700">
    <property type="term" value="F:DNA-binding transcription factor activity"/>
    <property type="evidence" value="ECO:0007669"/>
    <property type="project" value="InterPro"/>
</dbReference>
<evidence type="ECO:0000313" key="4">
    <source>
        <dbReference type="Proteomes" id="UP000433876"/>
    </source>
</evidence>
<organism evidence="3 4">
    <name type="scientific">Sordaria macrospora</name>
    <dbReference type="NCBI Taxonomy" id="5147"/>
    <lineage>
        <taxon>Eukaryota</taxon>
        <taxon>Fungi</taxon>
        <taxon>Dikarya</taxon>
        <taxon>Ascomycota</taxon>
        <taxon>Pezizomycotina</taxon>
        <taxon>Sordariomycetes</taxon>
        <taxon>Sordariomycetidae</taxon>
        <taxon>Sordariales</taxon>
        <taxon>Sordariaceae</taxon>
        <taxon>Sordaria</taxon>
    </lineage>
</organism>
<keyword evidence="1" id="KW-0539">Nucleus</keyword>
<feature type="domain" description="Xylanolytic transcriptional activator regulatory" evidence="2">
    <location>
        <begin position="66"/>
        <end position="166"/>
    </location>
</feature>
<evidence type="ECO:0000259" key="2">
    <source>
        <dbReference type="Pfam" id="PF04082"/>
    </source>
</evidence>
<dbReference type="EMBL" id="NMPR01000114">
    <property type="protein sequence ID" value="KAA8630120.1"/>
    <property type="molecule type" value="Genomic_DNA"/>
</dbReference>
<dbReference type="InterPro" id="IPR050987">
    <property type="entry name" value="AtrR-like"/>
</dbReference>
<dbReference type="Proteomes" id="UP000433876">
    <property type="component" value="Unassembled WGS sequence"/>
</dbReference>
<dbReference type="InterPro" id="IPR007219">
    <property type="entry name" value="XnlR_reg_dom"/>
</dbReference>
<evidence type="ECO:0000256" key="1">
    <source>
        <dbReference type="ARBA" id="ARBA00023242"/>
    </source>
</evidence>
<reference evidence="3 4" key="1">
    <citation type="submission" date="2017-07" db="EMBL/GenBank/DDBJ databases">
        <title>Genome sequence of the Sordaria macrospora wild type strain R19027.</title>
        <authorList>
            <person name="Nowrousian M."/>
            <person name="Teichert I."/>
            <person name="Kueck U."/>
        </authorList>
    </citation>
    <scope>NUCLEOTIDE SEQUENCE [LARGE SCALE GENOMIC DNA]</scope>
    <source>
        <strain evidence="3 4">R19027</strain>
        <tissue evidence="3">Mycelium</tissue>
    </source>
</reference>
<dbReference type="GO" id="GO:0006351">
    <property type="term" value="P:DNA-templated transcription"/>
    <property type="evidence" value="ECO:0007669"/>
    <property type="project" value="InterPro"/>
</dbReference>
<accession>A0A8S8ZLU7</accession>
<dbReference type="GO" id="GO:0008270">
    <property type="term" value="F:zinc ion binding"/>
    <property type="evidence" value="ECO:0007669"/>
    <property type="project" value="InterPro"/>
</dbReference>
<dbReference type="Pfam" id="PF04082">
    <property type="entry name" value="Fungal_trans"/>
    <property type="match status" value="1"/>
</dbReference>
<gene>
    <name evidence="3" type="ORF">SMACR_00969</name>
</gene>
<dbReference type="GO" id="GO:0003677">
    <property type="term" value="F:DNA binding"/>
    <property type="evidence" value="ECO:0007669"/>
    <property type="project" value="InterPro"/>
</dbReference>
<dbReference type="CDD" id="cd12148">
    <property type="entry name" value="fungal_TF_MHR"/>
    <property type="match status" value="1"/>
</dbReference>
<dbReference type="VEuPathDB" id="FungiDB:SMAC_00969"/>
<sequence>MAACALASARMRDGAPTNGDGGGGSGHGYGYGQENVLVGAGMMPPAQMFFAAVEEALPSPRDLLQCRDFDYLRGFALLALASLQDARIGVTQMYIGHYFTMLAVNQWHEANWLGGLDSTEREERRRLYWSFYTLDVYSSIVWDDCIHFQESHAEVEYPTGRNCNETESAPLDSTHWVVEWDYFTDLYRILEHNLSRLRTRSSRFYLMAGESVSTPALNMSSQDRVNELYMALPRIFKQLRPCTGDPAKDIYGFQAANIQASMALLKMVALSLETDHDAERKCSLQVCS</sequence>
<proteinExistence type="predicted"/>
<dbReference type="PANTHER" id="PTHR46910:SF18">
    <property type="entry name" value="ZN(II)2CYS6 TRANSCRIPTION FACTOR (EUROFUNG)"/>
    <property type="match status" value="1"/>
</dbReference>
<dbReference type="AlphaFoldDB" id="A0A8S8ZLU7"/>
<dbReference type="PANTHER" id="PTHR46910">
    <property type="entry name" value="TRANSCRIPTION FACTOR PDR1"/>
    <property type="match status" value="1"/>
</dbReference>
<comment type="caution">
    <text evidence="3">The sequence shown here is derived from an EMBL/GenBank/DDBJ whole genome shotgun (WGS) entry which is preliminary data.</text>
</comment>
<name>A0A8S8ZLU7_SORMA</name>
<protein>
    <recommendedName>
        <fullName evidence="2">Xylanolytic transcriptional activator regulatory domain-containing protein</fullName>
    </recommendedName>
</protein>